<protein>
    <submittedName>
        <fullName evidence="2">Uncharacterized protein</fullName>
    </submittedName>
</protein>
<evidence type="ECO:0000256" key="1">
    <source>
        <dbReference type="SAM" id="MobiDB-lite"/>
    </source>
</evidence>
<proteinExistence type="predicted"/>
<evidence type="ECO:0000313" key="2">
    <source>
        <dbReference type="EMBL" id="KAK3767633.1"/>
    </source>
</evidence>
<feature type="region of interest" description="Disordered" evidence="1">
    <location>
        <begin position="83"/>
        <end position="103"/>
    </location>
</feature>
<organism evidence="2 3">
    <name type="scientific">Elysia crispata</name>
    <name type="common">lettuce slug</name>
    <dbReference type="NCBI Taxonomy" id="231223"/>
    <lineage>
        <taxon>Eukaryota</taxon>
        <taxon>Metazoa</taxon>
        <taxon>Spiralia</taxon>
        <taxon>Lophotrochozoa</taxon>
        <taxon>Mollusca</taxon>
        <taxon>Gastropoda</taxon>
        <taxon>Heterobranchia</taxon>
        <taxon>Euthyneura</taxon>
        <taxon>Panpulmonata</taxon>
        <taxon>Sacoglossa</taxon>
        <taxon>Placobranchoidea</taxon>
        <taxon>Plakobranchidae</taxon>
        <taxon>Elysia</taxon>
    </lineage>
</organism>
<gene>
    <name evidence="2" type="ORF">RRG08_063148</name>
</gene>
<reference evidence="2" key="1">
    <citation type="journal article" date="2023" name="G3 (Bethesda)">
        <title>A reference genome for the long-term kleptoplast-retaining sea slug Elysia crispata morphotype clarki.</title>
        <authorList>
            <person name="Eastman K.E."/>
            <person name="Pendleton A.L."/>
            <person name="Shaikh M.A."/>
            <person name="Suttiyut T."/>
            <person name="Ogas R."/>
            <person name="Tomko P."/>
            <person name="Gavelis G."/>
            <person name="Widhalm J.R."/>
            <person name="Wisecaver J.H."/>
        </authorList>
    </citation>
    <scope>NUCLEOTIDE SEQUENCE</scope>
    <source>
        <strain evidence="2">ECLA1</strain>
    </source>
</reference>
<feature type="region of interest" description="Disordered" evidence="1">
    <location>
        <begin position="179"/>
        <end position="232"/>
    </location>
</feature>
<name>A0AAE0ZDW9_9GAST</name>
<sequence>MRLRSDGSPVGELDHPGSNIAESLGRGVKCELNSLALTEESDVHSLCHDAKPDVSNLKTRHALLEETKHIEALRSLVEAFSANQKNDQKGASPNPPDGAGMYLQAGTASHRSFSSNSEAHGDYRIGNQSLAEDMSPCGTSEGNVGSADNNETCQEEVRSCHRINKAADEALHNQMLEDKETPQLAQPQYDLRDSQSNTRITRMPNPEMDPSSPELRNADLDHDSINPQPGML</sequence>
<dbReference type="AlphaFoldDB" id="A0AAE0ZDW9"/>
<keyword evidence="3" id="KW-1185">Reference proteome</keyword>
<dbReference type="EMBL" id="JAWDGP010004134">
    <property type="protein sequence ID" value="KAK3767633.1"/>
    <property type="molecule type" value="Genomic_DNA"/>
</dbReference>
<dbReference type="Proteomes" id="UP001283361">
    <property type="component" value="Unassembled WGS sequence"/>
</dbReference>
<accession>A0AAE0ZDW9</accession>
<evidence type="ECO:0000313" key="3">
    <source>
        <dbReference type="Proteomes" id="UP001283361"/>
    </source>
</evidence>
<feature type="region of interest" description="Disordered" evidence="1">
    <location>
        <begin position="1"/>
        <end position="22"/>
    </location>
</feature>
<comment type="caution">
    <text evidence="2">The sequence shown here is derived from an EMBL/GenBank/DDBJ whole genome shotgun (WGS) entry which is preliminary data.</text>
</comment>